<evidence type="ECO:0000256" key="3">
    <source>
        <dbReference type="ARBA" id="ARBA00023125"/>
    </source>
</evidence>
<dbReference type="Gene3D" id="1.10.10.10">
    <property type="entry name" value="Winged helix-like DNA-binding domain superfamily/Winged helix DNA-binding domain"/>
    <property type="match status" value="1"/>
</dbReference>
<accession>A0A069NJ05</accession>
<dbReference type="RefSeq" id="WP_035969745.1">
    <property type="nucleotide sequence ID" value="NZ_BMEG01000007.1"/>
</dbReference>
<dbReference type="Pfam" id="PF00126">
    <property type="entry name" value="HTH_1"/>
    <property type="match status" value="1"/>
</dbReference>
<dbReference type="PANTHER" id="PTHR30537">
    <property type="entry name" value="HTH-TYPE TRANSCRIPTIONAL REGULATOR"/>
    <property type="match status" value="1"/>
</dbReference>
<dbReference type="AlphaFoldDB" id="A0A069NJ05"/>
<gene>
    <name evidence="7" type="ORF">BG57_22850</name>
    <name evidence="6" type="ORF">GCM10010985_42770</name>
</gene>
<dbReference type="CDD" id="cd08422">
    <property type="entry name" value="PBP2_CrgA_like"/>
    <property type="match status" value="1"/>
</dbReference>
<reference evidence="7 8" key="2">
    <citation type="submission" date="2014-03" db="EMBL/GenBank/DDBJ databases">
        <title>Draft Genome Sequences of Four Burkholderia Strains.</title>
        <authorList>
            <person name="Liu X.Y."/>
            <person name="Li C.X."/>
            <person name="Xu J.H."/>
        </authorList>
    </citation>
    <scope>NUCLEOTIDE SEQUENCE [LARGE SCALE GENOMIC DNA]</scope>
    <source>
        <strain evidence="7 8">R27</strain>
    </source>
</reference>
<reference evidence="6" key="4">
    <citation type="submission" date="2024-05" db="EMBL/GenBank/DDBJ databases">
        <authorList>
            <person name="Sun Q."/>
            <person name="Zhou Y."/>
        </authorList>
    </citation>
    <scope>NUCLEOTIDE SEQUENCE</scope>
    <source>
        <strain evidence="6">CGMCC 1.11013</strain>
    </source>
</reference>
<dbReference type="Gene3D" id="3.40.190.290">
    <property type="match status" value="1"/>
</dbReference>
<evidence type="ECO:0000256" key="1">
    <source>
        <dbReference type="ARBA" id="ARBA00009437"/>
    </source>
</evidence>
<dbReference type="PROSITE" id="PS50931">
    <property type="entry name" value="HTH_LYSR"/>
    <property type="match status" value="1"/>
</dbReference>
<dbReference type="GO" id="GO:0003700">
    <property type="term" value="F:DNA-binding transcription factor activity"/>
    <property type="evidence" value="ECO:0007669"/>
    <property type="project" value="InterPro"/>
</dbReference>
<dbReference type="InterPro" id="IPR005119">
    <property type="entry name" value="LysR_subst-bd"/>
</dbReference>
<name>A0A069NJ05_9BURK</name>
<dbReference type="eggNOG" id="COG0583">
    <property type="taxonomic scope" value="Bacteria"/>
</dbReference>
<evidence type="ECO:0000313" key="6">
    <source>
        <dbReference type="EMBL" id="GGD83696.1"/>
    </source>
</evidence>
<comment type="similarity">
    <text evidence="1">Belongs to the LysR transcriptional regulatory family.</text>
</comment>
<keyword evidence="4" id="KW-0804">Transcription</keyword>
<evidence type="ECO:0000313" key="7">
    <source>
        <dbReference type="EMBL" id="KDR27579.1"/>
    </source>
</evidence>
<dbReference type="InterPro" id="IPR000847">
    <property type="entry name" value="LysR_HTH_N"/>
</dbReference>
<dbReference type="SUPFAM" id="SSF46785">
    <property type="entry name" value="Winged helix' DNA-binding domain"/>
    <property type="match status" value="1"/>
</dbReference>
<organism evidence="7 8">
    <name type="scientific">Caballeronia grimmiae</name>
    <dbReference type="NCBI Taxonomy" id="1071679"/>
    <lineage>
        <taxon>Bacteria</taxon>
        <taxon>Pseudomonadati</taxon>
        <taxon>Pseudomonadota</taxon>
        <taxon>Betaproteobacteria</taxon>
        <taxon>Burkholderiales</taxon>
        <taxon>Burkholderiaceae</taxon>
        <taxon>Caballeronia</taxon>
    </lineage>
</organism>
<dbReference type="GO" id="GO:0043565">
    <property type="term" value="F:sequence-specific DNA binding"/>
    <property type="evidence" value="ECO:0007669"/>
    <property type="project" value="TreeGrafter"/>
</dbReference>
<dbReference type="Proteomes" id="UP000027439">
    <property type="component" value="Unassembled WGS sequence"/>
</dbReference>
<dbReference type="EMBL" id="JFHE01000042">
    <property type="protein sequence ID" value="KDR27579.1"/>
    <property type="molecule type" value="Genomic_DNA"/>
</dbReference>
<dbReference type="PANTHER" id="PTHR30537:SF5">
    <property type="entry name" value="HTH-TYPE TRANSCRIPTIONAL ACTIVATOR TTDR-RELATED"/>
    <property type="match status" value="1"/>
</dbReference>
<dbReference type="SUPFAM" id="SSF53850">
    <property type="entry name" value="Periplasmic binding protein-like II"/>
    <property type="match status" value="1"/>
</dbReference>
<reference evidence="6" key="1">
    <citation type="journal article" date="2014" name="Int. J. Syst. Evol. Microbiol.">
        <title>Complete genome of a new Firmicutes species belonging to the dominant human colonic microbiota ('Ruminococcus bicirculans') reveals two chromosomes and a selective capacity to utilize plant glucans.</title>
        <authorList>
            <consortium name="NISC Comparative Sequencing Program"/>
            <person name="Wegmann U."/>
            <person name="Louis P."/>
            <person name="Goesmann A."/>
            <person name="Henrissat B."/>
            <person name="Duncan S.H."/>
            <person name="Flint H.J."/>
        </authorList>
    </citation>
    <scope>NUCLEOTIDE SEQUENCE</scope>
    <source>
        <strain evidence="6">CGMCC 1.11013</strain>
    </source>
</reference>
<dbReference type="Proteomes" id="UP000597138">
    <property type="component" value="Unassembled WGS sequence"/>
</dbReference>
<dbReference type="GO" id="GO:0006351">
    <property type="term" value="P:DNA-templated transcription"/>
    <property type="evidence" value="ECO:0007669"/>
    <property type="project" value="TreeGrafter"/>
</dbReference>
<dbReference type="FunFam" id="1.10.10.10:FF:000001">
    <property type="entry name" value="LysR family transcriptional regulator"/>
    <property type="match status" value="1"/>
</dbReference>
<comment type="caution">
    <text evidence="7">The sequence shown here is derived from an EMBL/GenBank/DDBJ whole genome shotgun (WGS) entry which is preliminary data.</text>
</comment>
<reference evidence="9" key="3">
    <citation type="journal article" date="2019" name="Int. J. Syst. Evol. Microbiol.">
        <title>The Global Catalogue of Microorganisms (GCM) 10K type strain sequencing project: providing services to taxonomists for standard genome sequencing and annotation.</title>
        <authorList>
            <consortium name="The Broad Institute Genomics Platform"/>
            <consortium name="The Broad Institute Genome Sequencing Center for Infectious Disease"/>
            <person name="Wu L."/>
            <person name="Ma J."/>
        </authorList>
    </citation>
    <scope>NUCLEOTIDE SEQUENCE [LARGE SCALE GENOMIC DNA]</scope>
    <source>
        <strain evidence="9">CGMCC 1.11013</strain>
    </source>
</reference>
<dbReference type="InterPro" id="IPR036390">
    <property type="entry name" value="WH_DNA-bd_sf"/>
</dbReference>
<dbReference type="STRING" id="1071679.BG57_22850"/>
<dbReference type="OrthoDB" id="9810065at2"/>
<evidence type="ECO:0000313" key="9">
    <source>
        <dbReference type="Proteomes" id="UP000597138"/>
    </source>
</evidence>
<dbReference type="InterPro" id="IPR036388">
    <property type="entry name" value="WH-like_DNA-bd_sf"/>
</dbReference>
<dbReference type="InterPro" id="IPR058163">
    <property type="entry name" value="LysR-type_TF_proteobact-type"/>
</dbReference>
<evidence type="ECO:0000259" key="5">
    <source>
        <dbReference type="PROSITE" id="PS50931"/>
    </source>
</evidence>
<evidence type="ECO:0000313" key="8">
    <source>
        <dbReference type="Proteomes" id="UP000027439"/>
    </source>
</evidence>
<feature type="domain" description="HTH lysR-type" evidence="5">
    <location>
        <begin position="1"/>
        <end position="58"/>
    </location>
</feature>
<proteinExistence type="inferred from homology"/>
<dbReference type="Pfam" id="PF03466">
    <property type="entry name" value="LysR_substrate"/>
    <property type="match status" value="1"/>
</dbReference>
<evidence type="ECO:0000256" key="4">
    <source>
        <dbReference type="ARBA" id="ARBA00023163"/>
    </source>
</evidence>
<protein>
    <submittedName>
        <fullName evidence="7">LysR family transcriptional regulator</fullName>
    </submittedName>
</protein>
<sequence length="292" mass="31247">MDLNALADFIAVAQRGGFGPAARATGRPKATLSRRVAELEQQLGVRLIERGARTTRLTEEGRALFERTSGLLAEIDEAGDDIASRAPTPRGRLRVSAPMVYAHVVLARAAARFALAYPQVELEVVAEDRIVDPLQDDYDLVIRVNPSPDESLIGRAIATDRRVLVATPALAESLANTLSNAAPLLPAVVLARASHPAWTVRLSDGSERTVTPQPMLRLSSLLMVREAVLDGAAAGLLPHLLVESDIAAKRLTMIGCEAGPGVEIWALYSSRRLLSAKVRAFLNMLVSADPGS</sequence>
<evidence type="ECO:0000256" key="2">
    <source>
        <dbReference type="ARBA" id="ARBA00023015"/>
    </source>
</evidence>
<keyword evidence="9" id="KW-1185">Reference proteome</keyword>
<keyword evidence="3" id="KW-0238">DNA-binding</keyword>
<keyword evidence="2" id="KW-0805">Transcription regulation</keyword>
<dbReference type="EMBL" id="BMEG01000007">
    <property type="protein sequence ID" value="GGD83696.1"/>
    <property type="molecule type" value="Genomic_DNA"/>
</dbReference>